<dbReference type="AlphaFoldDB" id="A0A9D4WY81"/>
<protein>
    <submittedName>
        <fullName evidence="2">Uncharacterized protein</fullName>
    </submittedName>
</protein>
<comment type="caution">
    <text evidence="2">The sequence shown here is derived from an EMBL/GenBank/DDBJ whole genome shotgun (WGS) entry which is preliminary data.</text>
</comment>
<feature type="compositionally biased region" description="Basic and acidic residues" evidence="1">
    <location>
        <begin position="17"/>
        <end position="28"/>
    </location>
</feature>
<name>A0A9D4WY81_PEA</name>
<evidence type="ECO:0000313" key="3">
    <source>
        <dbReference type="Proteomes" id="UP001058974"/>
    </source>
</evidence>
<proteinExistence type="predicted"/>
<evidence type="ECO:0000256" key="1">
    <source>
        <dbReference type="SAM" id="MobiDB-lite"/>
    </source>
</evidence>
<feature type="region of interest" description="Disordered" evidence="1">
    <location>
        <begin position="1"/>
        <end position="28"/>
    </location>
</feature>
<dbReference type="Proteomes" id="UP001058974">
    <property type="component" value="Chromosome 5"/>
</dbReference>
<dbReference type="EMBL" id="JAMSHJ010000005">
    <property type="protein sequence ID" value="KAI5408781.1"/>
    <property type="molecule type" value="Genomic_DNA"/>
</dbReference>
<reference evidence="2 3" key="1">
    <citation type="journal article" date="2022" name="Nat. Genet.">
        <title>Improved pea reference genome and pan-genome highlight genomic features and evolutionary characteristics.</title>
        <authorList>
            <person name="Yang T."/>
            <person name="Liu R."/>
            <person name="Luo Y."/>
            <person name="Hu S."/>
            <person name="Wang D."/>
            <person name="Wang C."/>
            <person name="Pandey M.K."/>
            <person name="Ge S."/>
            <person name="Xu Q."/>
            <person name="Li N."/>
            <person name="Li G."/>
            <person name="Huang Y."/>
            <person name="Saxena R.K."/>
            <person name="Ji Y."/>
            <person name="Li M."/>
            <person name="Yan X."/>
            <person name="He Y."/>
            <person name="Liu Y."/>
            <person name="Wang X."/>
            <person name="Xiang C."/>
            <person name="Varshney R.K."/>
            <person name="Ding H."/>
            <person name="Gao S."/>
            <person name="Zong X."/>
        </authorList>
    </citation>
    <scope>NUCLEOTIDE SEQUENCE [LARGE SCALE GENOMIC DNA]</scope>
    <source>
        <strain evidence="2 3">cv. Zhongwan 6</strain>
    </source>
</reference>
<keyword evidence="3" id="KW-1185">Reference proteome</keyword>
<accession>A0A9D4WY81</accession>
<gene>
    <name evidence="2" type="ORF">KIW84_054570</name>
</gene>
<organism evidence="2 3">
    <name type="scientific">Pisum sativum</name>
    <name type="common">Garden pea</name>
    <name type="synonym">Lathyrus oleraceus</name>
    <dbReference type="NCBI Taxonomy" id="3888"/>
    <lineage>
        <taxon>Eukaryota</taxon>
        <taxon>Viridiplantae</taxon>
        <taxon>Streptophyta</taxon>
        <taxon>Embryophyta</taxon>
        <taxon>Tracheophyta</taxon>
        <taxon>Spermatophyta</taxon>
        <taxon>Magnoliopsida</taxon>
        <taxon>eudicotyledons</taxon>
        <taxon>Gunneridae</taxon>
        <taxon>Pentapetalae</taxon>
        <taxon>rosids</taxon>
        <taxon>fabids</taxon>
        <taxon>Fabales</taxon>
        <taxon>Fabaceae</taxon>
        <taxon>Papilionoideae</taxon>
        <taxon>50 kb inversion clade</taxon>
        <taxon>NPAAA clade</taxon>
        <taxon>Hologalegina</taxon>
        <taxon>IRL clade</taxon>
        <taxon>Fabeae</taxon>
        <taxon>Lathyrus</taxon>
    </lineage>
</organism>
<sequence>MSLETIPGNDTGVLELRQNKSDMSENSSESKRNKFWKCIGITSDIPEIQQNTDTSVKILGQHEKLLILSMVISVSMRDEASLARSSPALLLSSCYLLWKQLKLKRYCSKSVVKYPQCGIRRQSTYADAEVTGSFAVEGEILDGIITSSRGEVKRICSENATSSIVTPSNEFASP</sequence>
<dbReference type="Gramene" id="Psat05G0457000-T1">
    <property type="protein sequence ID" value="KAI5408781.1"/>
    <property type="gene ID" value="KIW84_054570"/>
</dbReference>
<evidence type="ECO:0000313" key="2">
    <source>
        <dbReference type="EMBL" id="KAI5408781.1"/>
    </source>
</evidence>